<reference evidence="1" key="1">
    <citation type="submission" date="2018-02" db="EMBL/GenBank/DDBJ databases">
        <title>Rhizophora mucronata_Transcriptome.</title>
        <authorList>
            <person name="Meera S.P."/>
            <person name="Sreeshan A."/>
            <person name="Augustine A."/>
        </authorList>
    </citation>
    <scope>NUCLEOTIDE SEQUENCE</scope>
    <source>
        <tissue evidence="1">Leaf</tissue>
    </source>
</reference>
<dbReference type="AlphaFoldDB" id="A0A2P2PV19"/>
<accession>A0A2P2PV19</accession>
<protein>
    <submittedName>
        <fullName evidence="1">Uncharacterized protein</fullName>
    </submittedName>
</protein>
<name>A0A2P2PV19_RHIMU</name>
<dbReference type="EMBL" id="GGEC01078009">
    <property type="protein sequence ID" value="MBX58493.1"/>
    <property type="molecule type" value="Transcribed_RNA"/>
</dbReference>
<evidence type="ECO:0000313" key="1">
    <source>
        <dbReference type="EMBL" id="MBX58493.1"/>
    </source>
</evidence>
<sequence length="37" mass="4098">MHARVSLTDITTVCHLKIFLALLGKITAMRIKSLNGM</sequence>
<proteinExistence type="predicted"/>
<organism evidence="1">
    <name type="scientific">Rhizophora mucronata</name>
    <name type="common">Asiatic mangrove</name>
    <dbReference type="NCBI Taxonomy" id="61149"/>
    <lineage>
        <taxon>Eukaryota</taxon>
        <taxon>Viridiplantae</taxon>
        <taxon>Streptophyta</taxon>
        <taxon>Embryophyta</taxon>
        <taxon>Tracheophyta</taxon>
        <taxon>Spermatophyta</taxon>
        <taxon>Magnoliopsida</taxon>
        <taxon>eudicotyledons</taxon>
        <taxon>Gunneridae</taxon>
        <taxon>Pentapetalae</taxon>
        <taxon>rosids</taxon>
        <taxon>fabids</taxon>
        <taxon>Malpighiales</taxon>
        <taxon>Rhizophoraceae</taxon>
        <taxon>Rhizophora</taxon>
    </lineage>
</organism>